<dbReference type="EMBL" id="JAAKFY010000015">
    <property type="protein sequence ID" value="KAF3844923.1"/>
    <property type="molecule type" value="Genomic_DNA"/>
</dbReference>
<feature type="domain" description="Doublecortin" evidence="1">
    <location>
        <begin position="14"/>
        <end position="96"/>
    </location>
</feature>
<dbReference type="InterPro" id="IPR036572">
    <property type="entry name" value="Doublecortin_dom_sf"/>
</dbReference>
<dbReference type="Pfam" id="PF03607">
    <property type="entry name" value="DCX"/>
    <property type="match status" value="1"/>
</dbReference>
<dbReference type="PANTHER" id="PTHR23004:SF9">
    <property type="entry name" value="DOUBLECORTIN DOMAIN-CONTAINING PROTEIN 2C"/>
    <property type="match status" value="1"/>
</dbReference>
<dbReference type="GO" id="GO:0035556">
    <property type="term" value="P:intracellular signal transduction"/>
    <property type="evidence" value="ECO:0007669"/>
    <property type="project" value="InterPro"/>
</dbReference>
<reference evidence="2 3" key="1">
    <citation type="submission" date="2020-03" db="EMBL/GenBank/DDBJ databases">
        <title>Dissostichus mawsoni Genome sequencing and assembly.</title>
        <authorList>
            <person name="Park H."/>
        </authorList>
    </citation>
    <scope>NUCLEOTIDE SEQUENCE [LARGE SCALE GENOMIC DNA]</scope>
    <source>
        <strain evidence="2">DM0001</strain>
        <tissue evidence="2">Muscle</tissue>
    </source>
</reference>
<accession>A0A7J5Y718</accession>
<dbReference type="InterPro" id="IPR003533">
    <property type="entry name" value="Doublecortin_dom"/>
</dbReference>
<comment type="caution">
    <text evidence="2">The sequence shown here is derived from an EMBL/GenBank/DDBJ whole genome shotgun (WGS) entry which is preliminary data.</text>
</comment>
<dbReference type="Gene3D" id="3.10.20.230">
    <property type="entry name" value="Doublecortin domain"/>
    <property type="match status" value="1"/>
</dbReference>
<protein>
    <recommendedName>
        <fullName evidence="1">Doublecortin domain-containing protein</fullName>
    </recommendedName>
</protein>
<dbReference type="SMART" id="SM00537">
    <property type="entry name" value="DCX"/>
    <property type="match status" value="1"/>
</dbReference>
<dbReference type="AlphaFoldDB" id="A0A7J5Y718"/>
<sequence length="149" mass="16869">MPDTAVRSDLPPTKTIIVYKNGDAFFPGRKLVVNPRQLSTFDSFLTFLTRGLEASFAVRNLYTPREGRKVQHLDNLMHGSVYVAAGQEHFKKLDYSAITTKKPQNKKEEQIRPVVHSRLVVSARCKKATDESCTINVFTNGEVLLLQFE</sequence>
<dbReference type="CDD" id="cd17071">
    <property type="entry name" value="DCX1_DCDC2_like"/>
    <property type="match status" value="1"/>
</dbReference>
<evidence type="ECO:0000313" key="2">
    <source>
        <dbReference type="EMBL" id="KAF3844923.1"/>
    </source>
</evidence>
<proteinExistence type="predicted"/>
<dbReference type="GO" id="GO:0005874">
    <property type="term" value="C:microtubule"/>
    <property type="evidence" value="ECO:0007669"/>
    <property type="project" value="TreeGrafter"/>
</dbReference>
<dbReference type="PANTHER" id="PTHR23004">
    <property type="entry name" value="DOUBLECORTIN DOMAIN CONTAINING 2"/>
    <property type="match status" value="1"/>
</dbReference>
<name>A0A7J5Y718_DISMA</name>
<dbReference type="PROSITE" id="PS50309">
    <property type="entry name" value="DC"/>
    <property type="match status" value="1"/>
</dbReference>
<gene>
    <name evidence="2" type="ORF">F7725_008086</name>
</gene>
<dbReference type="GO" id="GO:0005815">
    <property type="term" value="C:microtubule organizing center"/>
    <property type="evidence" value="ECO:0007669"/>
    <property type="project" value="TreeGrafter"/>
</dbReference>
<organism evidence="2 3">
    <name type="scientific">Dissostichus mawsoni</name>
    <name type="common">Antarctic cod</name>
    <dbReference type="NCBI Taxonomy" id="36200"/>
    <lineage>
        <taxon>Eukaryota</taxon>
        <taxon>Metazoa</taxon>
        <taxon>Chordata</taxon>
        <taxon>Craniata</taxon>
        <taxon>Vertebrata</taxon>
        <taxon>Euteleostomi</taxon>
        <taxon>Actinopterygii</taxon>
        <taxon>Neopterygii</taxon>
        <taxon>Teleostei</taxon>
        <taxon>Neoteleostei</taxon>
        <taxon>Acanthomorphata</taxon>
        <taxon>Eupercaria</taxon>
        <taxon>Perciformes</taxon>
        <taxon>Notothenioidei</taxon>
        <taxon>Nototheniidae</taxon>
        <taxon>Dissostichus</taxon>
    </lineage>
</organism>
<keyword evidence="3" id="KW-1185">Reference proteome</keyword>
<dbReference type="SUPFAM" id="SSF89837">
    <property type="entry name" value="Doublecortin (DC)"/>
    <property type="match status" value="1"/>
</dbReference>
<dbReference type="OrthoDB" id="1738954at2759"/>
<evidence type="ECO:0000259" key="1">
    <source>
        <dbReference type="PROSITE" id="PS50309"/>
    </source>
</evidence>
<dbReference type="Proteomes" id="UP000518266">
    <property type="component" value="Unassembled WGS sequence"/>
</dbReference>
<evidence type="ECO:0000313" key="3">
    <source>
        <dbReference type="Proteomes" id="UP000518266"/>
    </source>
</evidence>